<protein>
    <recommendedName>
        <fullName evidence="4">Type-4 uracil-DNA glycosylase</fullName>
        <ecNumber evidence="3">3.2.2.27</ecNumber>
    </recommendedName>
</protein>
<gene>
    <name evidence="14" type="ORF">A6P07_19660</name>
</gene>
<dbReference type="EC" id="3.2.2.27" evidence="3"/>
<dbReference type="AlphaFoldDB" id="A0A1C2ITT9"/>
<evidence type="ECO:0000313" key="15">
    <source>
        <dbReference type="Proteomes" id="UP000094893"/>
    </source>
</evidence>
<keyword evidence="10" id="KW-0411">Iron-sulfur</keyword>
<feature type="region of interest" description="Disordered" evidence="12">
    <location>
        <begin position="78"/>
        <end position="114"/>
    </location>
</feature>
<evidence type="ECO:0000256" key="7">
    <source>
        <dbReference type="ARBA" id="ARBA00022763"/>
    </source>
</evidence>
<evidence type="ECO:0000259" key="13">
    <source>
        <dbReference type="SMART" id="SM00986"/>
    </source>
</evidence>
<proteinExistence type="inferred from homology"/>
<dbReference type="Proteomes" id="UP000094893">
    <property type="component" value="Unassembled WGS sequence"/>
</dbReference>
<evidence type="ECO:0000256" key="10">
    <source>
        <dbReference type="ARBA" id="ARBA00023014"/>
    </source>
</evidence>
<evidence type="ECO:0000256" key="8">
    <source>
        <dbReference type="ARBA" id="ARBA00022801"/>
    </source>
</evidence>
<sequence>MSEIFNAEQRQFLKLLGLAVPGESPVLPLAKNQAASAPAQAETKAEIPESTASSLKAPEGIRTLRAAAGLLSAPPKVAGVPQPVAPEPQPKIPAEPEAAASLSDLPTPAESAEPQRLQQISASDWRDLQIMVHNCRACSLGETRQHAVFGAGNPRGSWLFVGEAPGAEEDRRGEAFVGRGGQLLDNMLKAMGLTRQEDVYIANVLKCRPPNNRDPLGPEVQSCLPFLQRQIALLQPRIIVALGRFAAQSLLQVTTPIGQLRGQTHHYQNIPLIVTYHPAYLLRSPLEKRKAWEDLQMAVQVYSAQSLPELFQ</sequence>
<dbReference type="Pfam" id="PF03167">
    <property type="entry name" value="UDG"/>
    <property type="match status" value="1"/>
</dbReference>
<dbReference type="GO" id="GO:0046872">
    <property type="term" value="F:metal ion binding"/>
    <property type="evidence" value="ECO:0007669"/>
    <property type="project" value="UniProtKB-KW"/>
</dbReference>
<feature type="domain" description="Uracil-DNA glycosylase-like" evidence="13">
    <location>
        <begin position="149"/>
        <end position="296"/>
    </location>
</feature>
<dbReference type="InterPro" id="IPR005122">
    <property type="entry name" value="Uracil-DNA_glycosylase-like"/>
</dbReference>
<dbReference type="SMART" id="SM00987">
    <property type="entry name" value="UreE_C"/>
    <property type="match status" value="1"/>
</dbReference>
<organism evidence="14 15">
    <name type="scientific">Acidithiobacillus thiooxidans</name>
    <name type="common">Thiobacillus thiooxidans</name>
    <dbReference type="NCBI Taxonomy" id="930"/>
    <lineage>
        <taxon>Bacteria</taxon>
        <taxon>Pseudomonadati</taxon>
        <taxon>Pseudomonadota</taxon>
        <taxon>Acidithiobacillia</taxon>
        <taxon>Acidithiobacillales</taxon>
        <taxon>Acidithiobacillaceae</taxon>
        <taxon>Acidithiobacillus</taxon>
    </lineage>
</organism>
<dbReference type="CDD" id="cd10030">
    <property type="entry name" value="UDG-F4_TTUDGA_SPO1dp_like"/>
    <property type="match status" value="1"/>
</dbReference>
<evidence type="ECO:0000256" key="2">
    <source>
        <dbReference type="ARBA" id="ARBA00006521"/>
    </source>
</evidence>
<dbReference type="InterPro" id="IPR051536">
    <property type="entry name" value="UDG_Type-4/5"/>
</dbReference>
<evidence type="ECO:0000256" key="1">
    <source>
        <dbReference type="ARBA" id="ARBA00001400"/>
    </source>
</evidence>
<comment type="similarity">
    <text evidence="2">Belongs to the uracil-DNA glycosylase (UDG) superfamily. Type 4 (UDGa) family.</text>
</comment>
<dbReference type="PANTHER" id="PTHR33693">
    <property type="entry name" value="TYPE-5 URACIL-DNA GLYCOSYLASE"/>
    <property type="match status" value="1"/>
</dbReference>
<comment type="catalytic activity">
    <reaction evidence="1">
        <text>Hydrolyzes single-stranded DNA or mismatched double-stranded DNA and polynucleotides, releasing free uracil.</text>
        <dbReference type="EC" id="3.2.2.27"/>
    </reaction>
</comment>
<dbReference type="EMBL" id="LWSA01000344">
    <property type="protein sequence ID" value="OCX67551.1"/>
    <property type="molecule type" value="Genomic_DNA"/>
</dbReference>
<evidence type="ECO:0000256" key="11">
    <source>
        <dbReference type="ARBA" id="ARBA00023204"/>
    </source>
</evidence>
<feature type="compositionally biased region" description="Pro residues" evidence="12">
    <location>
        <begin position="83"/>
        <end position="93"/>
    </location>
</feature>
<evidence type="ECO:0000256" key="6">
    <source>
        <dbReference type="ARBA" id="ARBA00022723"/>
    </source>
</evidence>
<comment type="caution">
    <text evidence="14">The sequence shown here is derived from an EMBL/GenBank/DDBJ whole genome shotgun (WGS) entry which is preliminary data.</text>
</comment>
<dbReference type="PANTHER" id="PTHR33693:SF1">
    <property type="entry name" value="TYPE-4 URACIL-DNA GLYCOSYLASE"/>
    <property type="match status" value="1"/>
</dbReference>
<reference evidence="14 15" key="1">
    <citation type="journal article" date="2016" name="Int. J. Mol. Sci.">
        <title>Comparative genomics of the extreme acidophile Acidithiobacillus thiooxidans reveals intraspecific divergence and niche adaptation.</title>
        <authorList>
            <person name="Zhang X."/>
            <person name="Feng X."/>
            <person name="Tao J."/>
            <person name="Ma L."/>
            <person name="Xiao Y."/>
            <person name="Liang Y."/>
            <person name="Liu X."/>
            <person name="Yin H."/>
        </authorList>
    </citation>
    <scope>NUCLEOTIDE SEQUENCE [LARGE SCALE GENOMIC DNA]</scope>
    <source>
        <strain evidence="14 15">A02</strain>
    </source>
</reference>
<evidence type="ECO:0000313" key="14">
    <source>
        <dbReference type="EMBL" id="OCX67551.1"/>
    </source>
</evidence>
<keyword evidence="9" id="KW-0408">Iron</keyword>
<dbReference type="eggNOG" id="COG1573">
    <property type="taxonomic scope" value="Bacteria"/>
</dbReference>
<dbReference type="InterPro" id="IPR036895">
    <property type="entry name" value="Uracil-DNA_glycosylase-like_sf"/>
</dbReference>
<dbReference type="GO" id="GO:0004844">
    <property type="term" value="F:uracil DNA N-glycosylase activity"/>
    <property type="evidence" value="ECO:0007669"/>
    <property type="project" value="UniProtKB-EC"/>
</dbReference>
<keyword evidence="5" id="KW-0004">4Fe-4S</keyword>
<dbReference type="RefSeq" id="WP_024893124.1">
    <property type="nucleotide sequence ID" value="NZ_LWRZ01000015.1"/>
</dbReference>
<keyword evidence="7" id="KW-0227">DNA damage</keyword>
<dbReference type="InterPro" id="IPR005273">
    <property type="entry name" value="Ura-DNA_glyco_family4"/>
</dbReference>
<dbReference type="NCBIfam" id="TIGR00758">
    <property type="entry name" value="UDG_fam4"/>
    <property type="match status" value="1"/>
</dbReference>
<dbReference type="Gene3D" id="3.40.470.10">
    <property type="entry name" value="Uracil-DNA glycosylase-like domain"/>
    <property type="match status" value="1"/>
</dbReference>
<evidence type="ECO:0000256" key="5">
    <source>
        <dbReference type="ARBA" id="ARBA00022485"/>
    </source>
</evidence>
<evidence type="ECO:0000256" key="3">
    <source>
        <dbReference type="ARBA" id="ARBA00012030"/>
    </source>
</evidence>
<keyword evidence="8" id="KW-0378">Hydrolase</keyword>
<evidence type="ECO:0000256" key="12">
    <source>
        <dbReference type="SAM" id="MobiDB-lite"/>
    </source>
</evidence>
<accession>A0A1C2ITT9</accession>
<dbReference type="GO" id="GO:0006281">
    <property type="term" value="P:DNA repair"/>
    <property type="evidence" value="ECO:0007669"/>
    <property type="project" value="UniProtKB-KW"/>
</dbReference>
<dbReference type="STRING" id="930.GCA_002079865_03767"/>
<keyword evidence="6" id="KW-0479">Metal-binding</keyword>
<name>A0A1C2ITT9_ACITH</name>
<dbReference type="SUPFAM" id="SSF52141">
    <property type="entry name" value="Uracil-DNA glycosylase-like"/>
    <property type="match status" value="1"/>
</dbReference>
<feature type="region of interest" description="Disordered" evidence="12">
    <location>
        <begin position="34"/>
        <end position="58"/>
    </location>
</feature>
<evidence type="ECO:0000256" key="4">
    <source>
        <dbReference type="ARBA" id="ARBA00019403"/>
    </source>
</evidence>
<keyword evidence="11" id="KW-0234">DNA repair</keyword>
<evidence type="ECO:0000256" key="9">
    <source>
        <dbReference type="ARBA" id="ARBA00023004"/>
    </source>
</evidence>
<dbReference type="GO" id="GO:0051539">
    <property type="term" value="F:4 iron, 4 sulfur cluster binding"/>
    <property type="evidence" value="ECO:0007669"/>
    <property type="project" value="UniProtKB-KW"/>
</dbReference>
<dbReference type="SMART" id="SM00986">
    <property type="entry name" value="UDG"/>
    <property type="match status" value="1"/>
</dbReference>